<keyword evidence="7 8" id="KW-0472">Membrane</keyword>
<protein>
    <recommendedName>
        <fullName evidence="9">Pycsar effector protein domain-containing protein</fullName>
    </recommendedName>
</protein>
<comment type="subcellular location">
    <subcellularLocation>
        <location evidence="1">Cell membrane</location>
    </subcellularLocation>
</comment>
<dbReference type="Proteomes" id="UP000198432">
    <property type="component" value="Unassembled WGS sequence"/>
</dbReference>
<dbReference type="Pfam" id="PF18967">
    <property type="entry name" value="PycTM"/>
    <property type="match status" value="1"/>
</dbReference>
<feature type="transmembrane region" description="Helical" evidence="8">
    <location>
        <begin position="253"/>
        <end position="272"/>
    </location>
</feature>
<keyword evidence="4" id="KW-0547">Nucleotide-binding</keyword>
<accession>A0A239D984</accession>
<evidence type="ECO:0000256" key="1">
    <source>
        <dbReference type="ARBA" id="ARBA00004236"/>
    </source>
</evidence>
<evidence type="ECO:0000256" key="6">
    <source>
        <dbReference type="ARBA" id="ARBA00023118"/>
    </source>
</evidence>
<proteinExistence type="predicted"/>
<sequence length="396" mass="44933">MIVETDILEKAHAHVEQQLFTAGVTPVATGYDLQHTRALVATAEEIGQSLFLPESDRRTLLLAAWLHDLCYMPLGAVPDESSFAPVTDFLLSSGVSERERSRILQAITATFYPQRPTDSVEEALCDAVSSFMASPDYFPSAEKQAQDQSGENWNLQDWLLKQKELFKQHAFFTRYAQQAYQEGKEKNRKLLKKKLATVGKDEVELDTLWKENQKLKKDLQKEKEQKAIKGTETMFRTTLASHVQLSVMADSKANLMISINAIIASIMISSVIRKFEEVPHLIIPSILLTLVCVTTIIFAVLSTRPKVKPSASPEDKVDLLFFGDFVRLSQESYKSSMRGMMRDHDKLYDSMIDNIYHQGQTLARKYTLLKIAYTVFMVGFAVVLLSYAIAWIFFEH</sequence>
<keyword evidence="2" id="KW-1003">Cell membrane</keyword>
<dbReference type="GO" id="GO:0005886">
    <property type="term" value="C:plasma membrane"/>
    <property type="evidence" value="ECO:0007669"/>
    <property type="project" value="UniProtKB-SubCell"/>
</dbReference>
<dbReference type="GO" id="GO:0000166">
    <property type="term" value="F:nucleotide binding"/>
    <property type="evidence" value="ECO:0007669"/>
    <property type="project" value="UniProtKB-KW"/>
</dbReference>
<feature type="domain" description="Pycsar effector protein" evidence="9">
    <location>
        <begin position="239"/>
        <end position="388"/>
    </location>
</feature>
<feature type="transmembrane region" description="Helical" evidence="8">
    <location>
        <begin position="278"/>
        <end position="301"/>
    </location>
</feature>
<evidence type="ECO:0000256" key="3">
    <source>
        <dbReference type="ARBA" id="ARBA00022692"/>
    </source>
</evidence>
<evidence type="ECO:0000256" key="2">
    <source>
        <dbReference type="ARBA" id="ARBA00022475"/>
    </source>
</evidence>
<feature type="transmembrane region" description="Helical" evidence="8">
    <location>
        <begin position="371"/>
        <end position="394"/>
    </location>
</feature>
<organism evidence="10 11">
    <name type="scientific">Pontibacter ummariensis</name>
    <dbReference type="NCBI Taxonomy" id="1610492"/>
    <lineage>
        <taxon>Bacteria</taxon>
        <taxon>Pseudomonadati</taxon>
        <taxon>Bacteroidota</taxon>
        <taxon>Cytophagia</taxon>
        <taxon>Cytophagales</taxon>
        <taxon>Hymenobacteraceae</taxon>
        <taxon>Pontibacter</taxon>
    </lineage>
</organism>
<dbReference type="RefSeq" id="WP_089318300.1">
    <property type="nucleotide sequence ID" value="NZ_FZOQ01000004.1"/>
</dbReference>
<keyword evidence="5 8" id="KW-1133">Transmembrane helix</keyword>
<dbReference type="GO" id="GO:0051607">
    <property type="term" value="P:defense response to virus"/>
    <property type="evidence" value="ECO:0007669"/>
    <property type="project" value="UniProtKB-KW"/>
</dbReference>
<keyword evidence="11" id="KW-1185">Reference proteome</keyword>
<dbReference type="InterPro" id="IPR043760">
    <property type="entry name" value="PycTM_dom"/>
</dbReference>
<dbReference type="SUPFAM" id="SSF109604">
    <property type="entry name" value="HD-domain/PDEase-like"/>
    <property type="match status" value="1"/>
</dbReference>
<evidence type="ECO:0000313" key="11">
    <source>
        <dbReference type="Proteomes" id="UP000198432"/>
    </source>
</evidence>
<gene>
    <name evidence="10" type="ORF">SAMN06296052_104113</name>
</gene>
<evidence type="ECO:0000256" key="5">
    <source>
        <dbReference type="ARBA" id="ARBA00022989"/>
    </source>
</evidence>
<reference evidence="11" key="1">
    <citation type="submission" date="2017-06" db="EMBL/GenBank/DDBJ databases">
        <authorList>
            <person name="Varghese N."/>
            <person name="Submissions S."/>
        </authorList>
    </citation>
    <scope>NUCLEOTIDE SEQUENCE [LARGE SCALE GENOMIC DNA]</scope>
    <source>
        <strain evidence="11">NKM1</strain>
    </source>
</reference>
<keyword evidence="6" id="KW-0051">Antiviral defense</keyword>
<evidence type="ECO:0000259" key="9">
    <source>
        <dbReference type="Pfam" id="PF18967"/>
    </source>
</evidence>
<evidence type="ECO:0000256" key="8">
    <source>
        <dbReference type="SAM" id="Phobius"/>
    </source>
</evidence>
<dbReference type="CDD" id="cd00077">
    <property type="entry name" value="HDc"/>
    <property type="match status" value="1"/>
</dbReference>
<dbReference type="EMBL" id="FZOQ01000004">
    <property type="protein sequence ID" value="SNS28692.1"/>
    <property type="molecule type" value="Genomic_DNA"/>
</dbReference>
<dbReference type="OrthoDB" id="5728337at2"/>
<evidence type="ECO:0000313" key="10">
    <source>
        <dbReference type="EMBL" id="SNS28692.1"/>
    </source>
</evidence>
<name>A0A239D984_9BACT</name>
<evidence type="ECO:0000256" key="4">
    <source>
        <dbReference type="ARBA" id="ARBA00022741"/>
    </source>
</evidence>
<dbReference type="Gene3D" id="1.10.3210.10">
    <property type="entry name" value="Hypothetical protein af1432"/>
    <property type="match status" value="1"/>
</dbReference>
<dbReference type="AlphaFoldDB" id="A0A239D984"/>
<keyword evidence="3 8" id="KW-0812">Transmembrane</keyword>
<evidence type="ECO:0000256" key="7">
    <source>
        <dbReference type="ARBA" id="ARBA00023136"/>
    </source>
</evidence>
<dbReference type="InterPro" id="IPR003607">
    <property type="entry name" value="HD/PDEase_dom"/>
</dbReference>